<accession>A0A1L9QSQ1</accession>
<reference evidence="1" key="1">
    <citation type="submission" date="2016-10" db="EMBL/GenBank/DDBJ databases">
        <title>CRISPR-Cas defence system in Roseofilum reptotaenium: evidence of a bacteriophage-cyanobacterium arms race in the coral black band disease.</title>
        <authorList>
            <person name="Buerger P."/>
            <person name="Wood-Charlson E.M."/>
            <person name="Weynberg K.D."/>
            <person name="Willis B."/>
            <person name="Van Oppen M.J."/>
        </authorList>
    </citation>
    <scope>NUCLEOTIDE SEQUENCE [LARGE SCALE GENOMIC DNA]</scope>
    <source>
        <strain evidence="1">AO1-A</strain>
    </source>
</reference>
<organism evidence="1 2">
    <name type="scientific">Roseofilum reptotaenium AO1-A</name>
    <dbReference type="NCBI Taxonomy" id="1925591"/>
    <lineage>
        <taxon>Bacteria</taxon>
        <taxon>Bacillati</taxon>
        <taxon>Cyanobacteriota</taxon>
        <taxon>Cyanophyceae</taxon>
        <taxon>Desertifilales</taxon>
        <taxon>Desertifilaceae</taxon>
        <taxon>Roseofilum</taxon>
    </lineage>
</organism>
<keyword evidence="2" id="KW-1185">Reference proteome</keyword>
<evidence type="ECO:0000313" key="1">
    <source>
        <dbReference type="EMBL" id="OJJ25679.1"/>
    </source>
</evidence>
<evidence type="ECO:0000313" key="2">
    <source>
        <dbReference type="Proteomes" id="UP000183940"/>
    </source>
</evidence>
<dbReference type="EMBL" id="MLAW01000014">
    <property type="protein sequence ID" value="OJJ25679.1"/>
    <property type="molecule type" value="Genomic_DNA"/>
</dbReference>
<name>A0A1L9QSQ1_9CYAN</name>
<dbReference type="AlphaFoldDB" id="A0A1L9QSQ1"/>
<gene>
    <name evidence="1" type="ORF">BI308_10160</name>
</gene>
<dbReference type="Proteomes" id="UP000183940">
    <property type="component" value="Unassembled WGS sequence"/>
</dbReference>
<comment type="caution">
    <text evidence="1">The sequence shown here is derived from an EMBL/GenBank/DDBJ whole genome shotgun (WGS) entry which is preliminary data.</text>
</comment>
<proteinExistence type="predicted"/>
<protein>
    <submittedName>
        <fullName evidence="1">Uncharacterized protein</fullName>
    </submittedName>
</protein>
<sequence>MSVSLPSIIQEQLVQPFKYWNNGVQDAMSYQNEMYTYVRSYSQENRLQAYSYACDMAEQNIKSCITCSEGGYKIWVNLKCVSNHQLETNQNLNFSPAFS</sequence>